<evidence type="ECO:0000256" key="1">
    <source>
        <dbReference type="SAM" id="MobiDB-lite"/>
    </source>
</evidence>
<keyword evidence="3" id="KW-1185">Reference proteome</keyword>
<feature type="region of interest" description="Disordered" evidence="1">
    <location>
        <begin position="31"/>
        <end position="80"/>
    </location>
</feature>
<reference evidence="2" key="2">
    <citation type="submission" date="2021-10" db="EMBL/GenBank/DDBJ databases">
        <title>Phylogenomics reveals ancestral predisposition of the termite-cultivated fungus Termitomyces towards a domesticated lifestyle.</title>
        <authorList>
            <person name="Auxier B."/>
            <person name="Grum-Grzhimaylo A."/>
            <person name="Cardenas M.E."/>
            <person name="Lodge J.D."/>
            <person name="Laessoe T."/>
            <person name="Pedersen O."/>
            <person name="Smith M.E."/>
            <person name="Kuyper T.W."/>
            <person name="Franco-Molano E.A."/>
            <person name="Baroni T.J."/>
            <person name="Aanen D.K."/>
        </authorList>
    </citation>
    <scope>NUCLEOTIDE SEQUENCE</scope>
    <source>
        <strain evidence="2">AP01</strain>
        <tissue evidence="2">Mycelium</tissue>
    </source>
</reference>
<proteinExistence type="predicted"/>
<feature type="compositionally biased region" description="Basic and acidic residues" evidence="1">
    <location>
        <begin position="67"/>
        <end position="80"/>
    </location>
</feature>
<evidence type="ECO:0000313" key="3">
    <source>
        <dbReference type="Proteomes" id="UP000775547"/>
    </source>
</evidence>
<evidence type="ECO:0000313" key="2">
    <source>
        <dbReference type="EMBL" id="KAG5640272.1"/>
    </source>
</evidence>
<name>A0A9P7G4C4_9AGAR</name>
<comment type="caution">
    <text evidence="2">The sequence shown here is derived from an EMBL/GenBank/DDBJ whole genome shotgun (WGS) entry which is preliminary data.</text>
</comment>
<dbReference type="Proteomes" id="UP000775547">
    <property type="component" value="Unassembled WGS sequence"/>
</dbReference>
<sequence length="150" mass="16812">MSMMKVQAIIWACCMEGIPTLEPLLPAPTHSFEMDSDADEFPSFSPYMEEEDDIDAPGAHSAPQSHLPKESDRGPPEDILDGEHIYATVIHLEQSAEHIRASQTMLQHLTEAFAANLALQLFRDAVPDHLHDFEDVFAKALFDLLLDQKQ</sequence>
<dbReference type="EMBL" id="JABCKV010000929">
    <property type="protein sequence ID" value="KAG5640272.1"/>
    <property type="molecule type" value="Genomic_DNA"/>
</dbReference>
<reference evidence="2" key="1">
    <citation type="submission" date="2020-07" db="EMBL/GenBank/DDBJ databases">
        <authorList>
            <person name="Nieuwenhuis M."/>
            <person name="Van De Peppel L.J.J."/>
        </authorList>
    </citation>
    <scope>NUCLEOTIDE SEQUENCE</scope>
    <source>
        <strain evidence="2">AP01</strain>
        <tissue evidence="2">Mycelium</tissue>
    </source>
</reference>
<gene>
    <name evidence="2" type="ORF">DXG03_009579</name>
</gene>
<organism evidence="2 3">
    <name type="scientific">Asterophora parasitica</name>
    <dbReference type="NCBI Taxonomy" id="117018"/>
    <lineage>
        <taxon>Eukaryota</taxon>
        <taxon>Fungi</taxon>
        <taxon>Dikarya</taxon>
        <taxon>Basidiomycota</taxon>
        <taxon>Agaricomycotina</taxon>
        <taxon>Agaricomycetes</taxon>
        <taxon>Agaricomycetidae</taxon>
        <taxon>Agaricales</taxon>
        <taxon>Tricholomatineae</taxon>
        <taxon>Lyophyllaceae</taxon>
        <taxon>Asterophora</taxon>
    </lineage>
</organism>
<dbReference type="OrthoDB" id="3005374at2759"/>
<dbReference type="AlphaFoldDB" id="A0A9P7G4C4"/>
<protein>
    <submittedName>
        <fullName evidence="2">Uncharacterized protein</fullName>
    </submittedName>
</protein>
<accession>A0A9P7G4C4</accession>